<dbReference type="Proteomes" id="UP001442841">
    <property type="component" value="Chromosome"/>
</dbReference>
<comment type="similarity">
    <text evidence="1">Belongs to the peptidase A24 family.</text>
</comment>
<dbReference type="InterPro" id="IPR000045">
    <property type="entry name" value="Prepilin_IV_endopep_pep"/>
</dbReference>
<organism evidence="4 5">
    <name type="scientific">Ammonicoccus fulvus</name>
    <dbReference type="NCBI Taxonomy" id="3138240"/>
    <lineage>
        <taxon>Bacteria</taxon>
        <taxon>Bacillati</taxon>
        <taxon>Actinomycetota</taxon>
        <taxon>Actinomycetes</taxon>
        <taxon>Propionibacteriales</taxon>
        <taxon>Propionibacteriaceae</taxon>
        <taxon>Ammonicoccus</taxon>
    </lineage>
</organism>
<gene>
    <name evidence="4" type="ORF">AADG42_13985</name>
</gene>
<dbReference type="InterPro" id="IPR050882">
    <property type="entry name" value="Prepilin_peptidase/N-MTase"/>
</dbReference>
<dbReference type="PANTHER" id="PTHR30487:SF0">
    <property type="entry name" value="PREPILIN LEADER PEPTIDASE_N-METHYLTRANSFERASE-RELATED"/>
    <property type="match status" value="1"/>
</dbReference>
<keyword evidence="2" id="KW-0812">Transmembrane</keyword>
<dbReference type="PANTHER" id="PTHR30487">
    <property type="entry name" value="TYPE 4 PREPILIN-LIKE PROTEINS LEADER PEPTIDE-PROCESSING ENZYME"/>
    <property type="match status" value="1"/>
</dbReference>
<reference evidence="4 5" key="1">
    <citation type="submission" date="2024-04" db="EMBL/GenBank/DDBJ databases">
        <title>Isolation of an actinomycete strain from pig manure.</title>
        <authorList>
            <person name="Gong T."/>
            <person name="Yu Z."/>
            <person name="An M."/>
            <person name="Wei C."/>
            <person name="Yang W."/>
            <person name="Liu L."/>
        </authorList>
    </citation>
    <scope>NUCLEOTIDE SEQUENCE [LARGE SCALE GENOMIC DNA]</scope>
    <source>
        <strain evidence="4 5">ZF39</strain>
    </source>
</reference>
<feature type="domain" description="Prepilin type IV endopeptidase peptidase" evidence="3">
    <location>
        <begin position="72"/>
        <end position="183"/>
    </location>
</feature>
<dbReference type="EC" id="3.4.23.-" evidence="4"/>
<evidence type="ECO:0000256" key="1">
    <source>
        <dbReference type="ARBA" id="ARBA00005801"/>
    </source>
</evidence>
<feature type="transmembrane region" description="Helical" evidence="2">
    <location>
        <begin position="167"/>
        <end position="188"/>
    </location>
</feature>
<feature type="transmembrane region" description="Helical" evidence="2">
    <location>
        <begin position="195"/>
        <end position="212"/>
    </location>
</feature>
<dbReference type="RefSeq" id="WP_425309819.1">
    <property type="nucleotide sequence ID" value="NZ_CP154795.1"/>
</dbReference>
<feature type="transmembrane region" description="Helical" evidence="2">
    <location>
        <begin position="67"/>
        <end position="86"/>
    </location>
</feature>
<evidence type="ECO:0000313" key="5">
    <source>
        <dbReference type="Proteomes" id="UP001442841"/>
    </source>
</evidence>
<feature type="transmembrane region" description="Helical" evidence="2">
    <location>
        <begin position="38"/>
        <end position="60"/>
    </location>
</feature>
<feature type="transmembrane region" description="Helical" evidence="2">
    <location>
        <begin position="119"/>
        <end position="138"/>
    </location>
</feature>
<evidence type="ECO:0000313" key="4">
    <source>
        <dbReference type="EMBL" id="XAN08364.1"/>
    </source>
</evidence>
<dbReference type="Pfam" id="PF01478">
    <property type="entry name" value="Peptidase_A24"/>
    <property type="match status" value="1"/>
</dbReference>
<feature type="transmembrane region" description="Helical" evidence="2">
    <location>
        <begin position="92"/>
        <end position="112"/>
    </location>
</feature>
<keyword evidence="5" id="KW-1185">Reference proteome</keyword>
<keyword evidence="2" id="KW-1133">Transmembrane helix</keyword>
<evidence type="ECO:0000256" key="2">
    <source>
        <dbReference type="SAM" id="Phobius"/>
    </source>
</evidence>
<keyword evidence="2" id="KW-0472">Membrane</keyword>
<protein>
    <submittedName>
        <fullName evidence="4">A24 family peptidase</fullName>
        <ecNumber evidence="4">3.4.23.-</ecNumber>
    </submittedName>
</protein>
<dbReference type="GO" id="GO:0016787">
    <property type="term" value="F:hydrolase activity"/>
    <property type="evidence" value="ECO:0007669"/>
    <property type="project" value="UniProtKB-KW"/>
</dbReference>
<keyword evidence="4" id="KW-0378">Hydrolase</keyword>
<proteinExistence type="inferred from homology"/>
<sequence length="213" mass="21986">MWIALVLTGVMTGIATGPVLHLLPEPATTEPKRPYRELATVGFAALVTACSMLALGVVAARLPAEAWPIWIALATVGVLLAAIDAMTTYLPYRLTVALWAFGLVGTGVSVALSDEPASLLMRIALGAIGAWVFFWLFWRLSRGSIGFGDVRLAPVLGGVTASVSGDLVLTGLLIGTLVGAAHGLLLRARGKGGPFPYGPALVIGSFVALALLG</sequence>
<name>A0ABZ3FTE7_9ACTN</name>
<accession>A0ABZ3FTE7</accession>
<evidence type="ECO:0000259" key="3">
    <source>
        <dbReference type="Pfam" id="PF01478"/>
    </source>
</evidence>
<dbReference type="EMBL" id="CP154795">
    <property type="protein sequence ID" value="XAN08364.1"/>
    <property type="molecule type" value="Genomic_DNA"/>
</dbReference>